<dbReference type="AlphaFoldDB" id="A0A8S9ZLF6"/>
<comment type="caution">
    <text evidence="1">The sequence shown here is derived from an EMBL/GenBank/DDBJ whole genome shotgun (WGS) entry which is preliminary data.</text>
</comment>
<dbReference type="EMBL" id="JABEBT010000064">
    <property type="protein sequence ID" value="KAF7634071.1"/>
    <property type="molecule type" value="Genomic_DNA"/>
</dbReference>
<gene>
    <name evidence="1" type="ORF">Mgra_00006489</name>
</gene>
<keyword evidence="2" id="KW-1185">Reference proteome</keyword>
<evidence type="ECO:0000313" key="2">
    <source>
        <dbReference type="Proteomes" id="UP000605970"/>
    </source>
</evidence>
<sequence length="222" mass="26085">MNIEDLKPEELLRYGIDERTVKAIQLRFMNNFGLNKDGEVIHEKNNLSLEDTKNVEETSSSKDQSSINEITHKNLIPFSLDNDEITKSIQLSVCCCAFFYGFIEIDQQSIDDLSKTLDGKLNKMCEQLKLLGDRLKKERPAEFKNPVHQVLEMHLLPVQTLFDFYRSRVLAPLELLIKQQNKTMKNKNIKNDGKKQGRKRKREIHYFLMREFNFLKAPLYKM</sequence>
<proteinExistence type="predicted"/>
<dbReference type="Proteomes" id="UP000605970">
    <property type="component" value="Unassembled WGS sequence"/>
</dbReference>
<dbReference type="OrthoDB" id="5890336at2759"/>
<name>A0A8S9ZLF6_9BILA</name>
<protein>
    <submittedName>
        <fullName evidence="1">Uncharacterized protein</fullName>
    </submittedName>
</protein>
<evidence type="ECO:0000313" key="1">
    <source>
        <dbReference type="EMBL" id="KAF7634071.1"/>
    </source>
</evidence>
<organism evidence="1 2">
    <name type="scientific">Meloidogyne graminicola</name>
    <dbReference type="NCBI Taxonomy" id="189291"/>
    <lineage>
        <taxon>Eukaryota</taxon>
        <taxon>Metazoa</taxon>
        <taxon>Ecdysozoa</taxon>
        <taxon>Nematoda</taxon>
        <taxon>Chromadorea</taxon>
        <taxon>Rhabditida</taxon>
        <taxon>Tylenchina</taxon>
        <taxon>Tylenchomorpha</taxon>
        <taxon>Tylenchoidea</taxon>
        <taxon>Meloidogynidae</taxon>
        <taxon>Meloidogyninae</taxon>
        <taxon>Meloidogyne</taxon>
    </lineage>
</organism>
<reference evidence="1" key="1">
    <citation type="journal article" date="2020" name="Ecol. Evol.">
        <title>Genome structure and content of the rice root-knot nematode (Meloidogyne graminicola).</title>
        <authorList>
            <person name="Phan N.T."/>
            <person name="Danchin E.G.J."/>
            <person name="Klopp C."/>
            <person name="Perfus-Barbeoch L."/>
            <person name="Kozlowski D.K."/>
            <person name="Koutsovoulos G.D."/>
            <person name="Lopez-Roques C."/>
            <person name="Bouchez O."/>
            <person name="Zahm M."/>
            <person name="Besnard G."/>
            <person name="Bellafiore S."/>
        </authorList>
    </citation>
    <scope>NUCLEOTIDE SEQUENCE</scope>
    <source>
        <strain evidence="1">VN-18</strain>
    </source>
</reference>
<accession>A0A8S9ZLF6</accession>